<dbReference type="Gene3D" id="3.30.9.10">
    <property type="entry name" value="D-Amino Acid Oxidase, subunit A, domain 2"/>
    <property type="match status" value="1"/>
</dbReference>
<sequence length="377" mass="41003">MSGPIYDVIIVGAGSMGMSAGYHLARRGVKTLLIDAFDPPHTEGSHHGEPRLIRHAYSGDPAYIDLALRAQTLWEEAEAESGTELLVRSGVLNLADTSVYSFSGRLHEAEQRKVRVERLAAEEINRRWPGLTVPDRFEAMYEPDAGYLYSERCITAYRQLALAHGAKLLVNTPVLDVTATEGGVTVHTKDGDFHGASVILSAGAWFQSLSPFINLPIRAVRKVVGWFQSTPAFDAGTFPGFTLGTTEGGFYGFPSIGGAGLKIGRHDTGLTWKPGEPLLPFGSEDSDEGDLRRVLDKYMPGAAGRLLKGAVCKYEHSPDEDFIIDRHPLHNHVLLAGGFSGHGFKFSSVVGEVLADLATDGRSRHEIKPFSLSRFDT</sequence>
<name>A0A850ERE0_9BACL</name>
<keyword evidence="7" id="KW-1185">Reference proteome</keyword>
<protein>
    <submittedName>
        <fullName evidence="6">N-methyl-L-tryptophan oxidase</fullName>
        <ecNumber evidence="6">1.5.3.2</ecNumber>
    </submittedName>
</protein>
<dbReference type="SUPFAM" id="SSF54373">
    <property type="entry name" value="FAD-linked reductases, C-terminal domain"/>
    <property type="match status" value="1"/>
</dbReference>
<proteinExistence type="predicted"/>
<feature type="domain" description="FAD dependent oxidoreductase" evidence="5">
    <location>
        <begin position="7"/>
        <end position="357"/>
    </location>
</feature>
<keyword evidence="3" id="KW-0274">FAD</keyword>
<dbReference type="PANTHER" id="PTHR10961:SF7">
    <property type="entry name" value="FAD DEPENDENT OXIDOREDUCTASE DOMAIN-CONTAINING PROTEIN"/>
    <property type="match status" value="1"/>
</dbReference>
<dbReference type="Gene3D" id="3.50.50.60">
    <property type="entry name" value="FAD/NAD(P)-binding domain"/>
    <property type="match status" value="1"/>
</dbReference>
<dbReference type="Pfam" id="PF01266">
    <property type="entry name" value="DAO"/>
    <property type="match status" value="1"/>
</dbReference>
<dbReference type="RefSeq" id="WP_175371171.1">
    <property type="nucleotide sequence ID" value="NZ_JABWCS010000202.1"/>
</dbReference>
<keyword evidence="2" id="KW-0285">Flavoprotein</keyword>
<accession>A0A850ERE0</accession>
<organism evidence="6 7">
    <name type="scientific">Paenibacillus agri</name>
    <dbReference type="NCBI Taxonomy" id="2744309"/>
    <lineage>
        <taxon>Bacteria</taxon>
        <taxon>Bacillati</taxon>
        <taxon>Bacillota</taxon>
        <taxon>Bacilli</taxon>
        <taxon>Bacillales</taxon>
        <taxon>Paenibacillaceae</taxon>
        <taxon>Paenibacillus</taxon>
    </lineage>
</organism>
<dbReference type="InterPro" id="IPR006076">
    <property type="entry name" value="FAD-dep_OxRdtase"/>
</dbReference>
<gene>
    <name evidence="6" type="primary">solA</name>
    <name evidence="6" type="ORF">HPT30_09570</name>
</gene>
<evidence type="ECO:0000256" key="4">
    <source>
        <dbReference type="ARBA" id="ARBA00023002"/>
    </source>
</evidence>
<comment type="caution">
    <text evidence="6">The sequence shown here is derived from an EMBL/GenBank/DDBJ whole genome shotgun (WGS) entry which is preliminary data.</text>
</comment>
<evidence type="ECO:0000313" key="7">
    <source>
        <dbReference type="Proteomes" id="UP000564806"/>
    </source>
</evidence>
<dbReference type="NCBIfam" id="NF008425">
    <property type="entry name" value="PRK11259.1"/>
    <property type="match status" value="1"/>
</dbReference>
<dbReference type="AlphaFoldDB" id="A0A850ERE0"/>
<evidence type="ECO:0000256" key="1">
    <source>
        <dbReference type="ARBA" id="ARBA00001974"/>
    </source>
</evidence>
<dbReference type="EC" id="1.5.3.2" evidence="6"/>
<dbReference type="GO" id="GO:0008115">
    <property type="term" value="F:sarcosine oxidase activity"/>
    <property type="evidence" value="ECO:0007669"/>
    <property type="project" value="TreeGrafter"/>
</dbReference>
<keyword evidence="4 6" id="KW-0560">Oxidoreductase</keyword>
<evidence type="ECO:0000256" key="3">
    <source>
        <dbReference type="ARBA" id="ARBA00022827"/>
    </source>
</evidence>
<dbReference type="GO" id="GO:0005829">
    <property type="term" value="C:cytosol"/>
    <property type="evidence" value="ECO:0007669"/>
    <property type="project" value="TreeGrafter"/>
</dbReference>
<dbReference type="InterPro" id="IPR045170">
    <property type="entry name" value="MTOX"/>
</dbReference>
<dbReference type="Proteomes" id="UP000564806">
    <property type="component" value="Unassembled WGS sequence"/>
</dbReference>
<dbReference type="PANTHER" id="PTHR10961">
    <property type="entry name" value="PEROXISOMAL SARCOSINE OXIDASE"/>
    <property type="match status" value="1"/>
</dbReference>
<dbReference type="InterPro" id="IPR036188">
    <property type="entry name" value="FAD/NAD-bd_sf"/>
</dbReference>
<dbReference type="GO" id="GO:0050131">
    <property type="term" value="F:N-methyl-L-amino-acid oxidase activity"/>
    <property type="evidence" value="ECO:0007669"/>
    <property type="project" value="UniProtKB-EC"/>
</dbReference>
<reference evidence="6" key="1">
    <citation type="submission" date="2020-06" db="EMBL/GenBank/DDBJ databases">
        <title>Paenibacillus sp. nov., isolated from soil.</title>
        <authorList>
            <person name="Seo Y.L."/>
        </authorList>
    </citation>
    <scope>NUCLEOTIDE SEQUENCE [LARGE SCALE GENOMIC DNA]</scope>
    <source>
        <strain evidence="6">JW14</strain>
    </source>
</reference>
<dbReference type="SUPFAM" id="SSF51905">
    <property type="entry name" value="FAD/NAD(P)-binding domain"/>
    <property type="match status" value="1"/>
</dbReference>
<evidence type="ECO:0000256" key="2">
    <source>
        <dbReference type="ARBA" id="ARBA00022630"/>
    </source>
</evidence>
<evidence type="ECO:0000259" key="5">
    <source>
        <dbReference type="Pfam" id="PF01266"/>
    </source>
</evidence>
<dbReference type="EMBL" id="JABWCS010000202">
    <property type="protein sequence ID" value="NUU60591.1"/>
    <property type="molecule type" value="Genomic_DNA"/>
</dbReference>
<comment type="cofactor">
    <cofactor evidence="1">
        <name>FAD</name>
        <dbReference type="ChEBI" id="CHEBI:57692"/>
    </cofactor>
</comment>
<dbReference type="GO" id="GO:0050660">
    <property type="term" value="F:flavin adenine dinucleotide binding"/>
    <property type="evidence" value="ECO:0007669"/>
    <property type="project" value="InterPro"/>
</dbReference>
<evidence type="ECO:0000313" key="6">
    <source>
        <dbReference type="EMBL" id="NUU60591.1"/>
    </source>
</evidence>